<evidence type="ECO:0000313" key="2">
    <source>
        <dbReference type="EMBL" id="GMF48787.1"/>
    </source>
</evidence>
<dbReference type="AlphaFoldDB" id="A0A9W7CZF3"/>
<evidence type="ECO:0000256" key="1">
    <source>
        <dbReference type="SAM" id="MobiDB-lite"/>
    </source>
</evidence>
<keyword evidence="3" id="KW-1185">Reference proteome</keyword>
<protein>
    <submittedName>
        <fullName evidence="2">Unnamed protein product</fullName>
    </submittedName>
</protein>
<feature type="compositionally biased region" description="Acidic residues" evidence="1">
    <location>
        <begin position="50"/>
        <end position="72"/>
    </location>
</feature>
<proteinExistence type="predicted"/>
<feature type="region of interest" description="Disordered" evidence="1">
    <location>
        <begin position="1"/>
        <end position="94"/>
    </location>
</feature>
<evidence type="ECO:0000313" key="3">
    <source>
        <dbReference type="Proteomes" id="UP001165121"/>
    </source>
</evidence>
<organism evidence="2 3">
    <name type="scientific">Phytophthora fragariaefolia</name>
    <dbReference type="NCBI Taxonomy" id="1490495"/>
    <lineage>
        <taxon>Eukaryota</taxon>
        <taxon>Sar</taxon>
        <taxon>Stramenopiles</taxon>
        <taxon>Oomycota</taxon>
        <taxon>Peronosporomycetes</taxon>
        <taxon>Peronosporales</taxon>
        <taxon>Peronosporaceae</taxon>
        <taxon>Phytophthora</taxon>
    </lineage>
</organism>
<name>A0A9W7CZF3_9STRA</name>
<sequence>MPRLADCEWRSFGTTKGKTEANVRTRVAGANPKRAAGKGGGKKRKRRDSEEEVEDEQAEDEEEHAGEDDAEGEGPSCSSSENSPREDGDIYTTC</sequence>
<dbReference type="Proteomes" id="UP001165121">
    <property type="component" value="Unassembled WGS sequence"/>
</dbReference>
<comment type="caution">
    <text evidence="2">The sequence shown here is derived from an EMBL/GenBank/DDBJ whole genome shotgun (WGS) entry which is preliminary data.</text>
</comment>
<accession>A0A9W7CZF3</accession>
<reference evidence="2" key="1">
    <citation type="submission" date="2023-04" db="EMBL/GenBank/DDBJ databases">
        <title>Phytophthora fragariaefolia NBRC 109709.</title>
        <authorList>
            <person name="Ichikawa N."/>
            <person name="Sato H."/>
            <person name="Tonouchi N."/>
        </authorList>
    </citation>
    <scope>NUCLEOTIDE SEQUENCE</scope>
    <source>
        <strain evidence="2">NBRC 109709</strain>
    </source>
</reference>
<dbReference type="EMBL" id="BSXT01002407">
    <property type="protein sequence ID" value="GMF48787.1"/>
    <property type="molecule type" value="Genomic_DNA"/>
</dbReference>
<gene>
    <name evidence="2" type="ORF">Pfra01_001901100</name>
</gene>